<dbReference type="Gene3D" id="1.50.10.130">
    <property type="entry name" value="Terpene synthase, N-terminal domain"/>
    <property type="match status" value="1"/>
</dbReference>
<dbReference type="InterPro" id="IPR005630">
    <property type="entry name" value="Terpene_synthase_metal-bd"/>
</dbReference>
<dbReference type="PANTHER" id="PTHR31225">
    <property type="entry name" value="OS04G0344100 PROTEIN-RELATED"/>
    <property type="match status" value="1"/>
</dbReference>
<dbReference type="InterPro" id="IPR050148">
    <property type="entry name" value="Terpene_synthase-like"/>
</dbReference>
<organism evidence="4">
    <name type="scientific">Aegilops tauschii</name>
    <name type="common">Tausch's goatgrass</name>
    <name type="synonym">Aegilops squarrosa</name>
    <dbReference type="NCBI Taxonomy" id="37682"/>
    <lineage>
        <taxon>Eukaryota</taxon>
        <taxon>Viridiplantae</taxon>
        <taxon>Streptophyta</taxon>
        <taxon>Embryophyta</taxon>
        <taxon>Tracheophyta</taxon>
        <taxon>Spermatophyta</taxon>
        <taxon>Magnoliopsida</taxon>
        <taxon>Liliopsida</taxon>
        <taxon>Poales</taxon>
        <taxon>Poaceae</taxon>
        <taxon>BOP clade</taxon>
        <taxon>Pooideae</taxon>
        <taxon>Triticodae</taxon>
        <taxon>Triticeae</taxon>
        <taxon>Triticinae</taxon>
        <taxon>Aegilops</taxon>
    </lineage>
</organism>
<feature type="domain" description="Terpene synthase metal-binding" evidence="3">
    <location>
        <begin position="202"/>
        <end position="252"/>
    </location>
</feature>
<sequence>MMLRVDTLKQDVCMIFKPCKHVIESLTLVNALQLLGTNHLLNKHIDITLHHIHECEFNSYSLYEVALRFRLLREHGLWVSPDVFDKFKDERGSFSKEITNEPKGLLGLYNAAFLLIHGEPELEEAISFARYHLESMRGNFKSPLAEQVKRALDIPLPRTYRRLETMHYLTEYKQEEGHNPILLELAKLKFTLLQYVHLNELKSISRWDYDADSLLPEYLKMFYNLLLTTFKEFEDQLGLDKRTQVAYVKKELGKNKGDVPTTVECYMYDHKVSSEVALSCIESFMDDEWKTINQARFEDLALMSAGFLKRVINYASSTSLFYGRNKEGFTFGTHLQETVDILFVKSVQL</sequence>
<proteinExistence type="predicted"/>
<dbReference type="Pfam" id="PF01397">
    <property type="entry name" value="Terpene_synth"/>
    <property type="match status" value="1"/>
</dbReference>
<dbReference type="SUPFAM" id="SSF48576">
    <property type="entry name" value="Terpenoid synthases"/>
    <property type="match status" value="1"/>
</dbReference>
<dbReference type="Pfam" id="PF03936">
    <property type="entry name" value="Terpene_synth_C"/>
    <property type="match status" value="1"/>
</dbReference>
<dbReference type="GO" id="GO:0010333">
    <property type="term" value="F:terpene synthase activity"/>
    <property type="evidence" value="ECO:0007669"/>
    <property type="project" value="InterPro"/>
</dbReference>
<evidence type="ECO:0000259" key="2">
    <source>
        <dbReference type="Pfam" id="PF01397"/>
    </source>
</evidence>
<dbReference type="InterPro" id="IPR036965">
    <property type="entry name" value="Terpene_synth_N_sf"/>
</dbReference>
<name>N1R3K2_AEGTA</name>
<dbReference type="GO" id="GO:0000287">
    <property type="term" value="F:magnesium ion binding"/>
    <property type="evidence" value="ECO:0007669"/>
    <property type="project" value="InterPro"/>
</dbReference>
<dbReference type="SUPFAM" id="SSF48239">
    <property type="entry name" value="Terpenoid cyclases/Protein prenyltransferases"/>
    <property type="match status" value="1"/>
</dbReference>
<dbReference type="InterPro" id="IPR001906">
    <property type="entry name" value="Terpene_synth_N"/>
</dbReference>
<reference evidence="4" key="1">
    <citation type="submission" date="2015-06" db="UniProtKB">
        <authorList>
            <consortium name="EnsemblPlants"/>
        </authorList>
    </citation>
    <scope>IDENTIFICATION</scope>
</reference>
<dbReference type="AlphaFoldDB" id="N1R3K2"/>
<dbReference type="EnsemblPlants" id="EMT16345">
    <property type="protein sequence ID" value="EMT16345"/>
    <property type="gene ID" value="F775_18693"/>
</dbReference>
<evidence type="ECO:0000313" key="4">
    <source>
        <dbReference type="EnsemblPlants" id="EMT16345"/>
    </source>
</evidence>
<keyword evidence="1" id="KW-0479">Metal-binding</keyword>
<dbReference type="Gene3D" id="1.10.600.10">
    <property type="entry name" value="Farnesyl Diphosphate Synthase"/>
    <property type="match status" value="2"/>
</dbReference>
<evidence type="ECO:0000259" key="3">
    <source>
        <dbReference type="Pfam" id="PF03936"/>
    </source>
</evidence>
<accession>N1R3K2</accession>
<dbReference type="GO" id="GO:0016114">
    <property type="term" value="P:terpenoid biosynthetic process"/>
    <property type="evidence" value="ECO:0007669"/>
    <property type="project" value="InterPro"/>
</dbReference>
<feature type="domain" description="Terpene synthase N-terminal" evidence="2">
    <location>
        <begin position="2"/>
        <end position="152"/>
    </location>
</feature>
<dbReference type="PANTHER" id="PTHR31225:SF92">
    <property type="entry name" value="OS04G0345400 PROTEIN"/>
    <property type="match status" value="1"/>
</dbReference>
<dbReference type="InterPro" id="IPR008949">
    <property type="entry name" value="Isoprenoid_synthase_dom_sf"/>
</dbReference>
<protein>
    <submittedName>
        <fullName evidence="4">(+)-delta-cadinene synthase isozyme XC14</fullName>
    </submittedName>
</protein>
<dbReference type="InterPro" id="IPR008930">
    <property type="entry name" value="Terpenoid_cyclase/PrenylTrfase"/>
</dbReference>
<evidence type="ECO:0000256" key="1">
    <source>
        <dbReference type="ARBA" id="ARBA00022723"/>
    </source>
</evidence>